<feature type="binding site" evidence="2">
    <location>
        <begin position="106"/>
        <end position="109"/>
    </location>
    <ligand>
        <name>glutathione</name>
        <dbReference type="ChEBI" id="CHEBI:57925"/>
    </ligand>
</feature>
<dbReference type="SUPFAM" id="SSF47616">
    <property type="entry name" value="GST C-terminal domain-like"/>
    <property type="match status" value="1"/>
</dbReference>
<feature type="site" description="Lowers pKa of active site Cys" evidence="3">
    <location>
        <position position="229"/>
    </location>
</feature>
<dbReference type="EMBL" id="RXNU01000008">
    <property type="protein sequence ID" value="RTR37998.1"/>
    <property type="molecule type" value="Genomic_DNA"/>
</dbReference>
<dbReference type="GO" id="GO:0004364">
    <property type="term" value="F:glutathione transferase activity"/>
    <property type="evidence" value="ECO:0007669"/>
    <property type="project" value="InterPro"/>
</dbReference>
<reference evidence="5 6" key="1">
    <citation type="submission" date="2018-12" db="EMBL/GenBank/DDBJ databases">
        <authorList>
            <person name="Yu L."/>
        </authorList>
    </citation>
    <scope>NUCLEOTIDE SEQUENCE [LARGE SCALE GENOMIC DNA]</scope>
    <source>
        <strain evidence="5 6">HAW-EB2</strain>
    </source>
</reference>
<organism evidence="5 6">
    <name type="scientific">Shewanella canadensis</name>
    <dbReference type="NCBI Taxonomy" id="271096"/>
    <lineage>
        <taxon>Bacteria</taxon>
        <taxon>Pseudomonadati</taxon>
        <taxon>Pseudomonadota</taxon>
        <taxon>Gammaproteobacteria</taxon>
        <taxon>Alteromonadales</taxon>
        <taxon>Shewanellaceae</taxon>
        <taxon>Shewanella</taxon>
    </lineage>
</organism>
<dbReference type="InterPro" id="IPR016639">
    <property type="entry name" value="GST_Omega/GSH"/>
</dbReference>
<keyword evidence="6" id="KW-1185">Reference proteome</keyword>
<dbReference type="Proteomes" id="UP000267448">
    <property type="component" value="Unassembled WGS sequence"/>
</dbReference>
<dbReference type="RefSeq" id="WP_126521169.1">
    <property type="nucleotide sequence ID" value="NZ_RXNU01000008.1"/>
</dbReference>
<evidence type="ECO:0000313" key="6">
    <source>
        <dbReference type="Proteomes" id="UP000267448"/>
    </source>
</evidence>
<feature type="active site" description="Proton donor/acceptor" evidence="1">
    <location>
        <position position="171"/>
    </location>
</feature>
<dbReference type="PANTHER" id="PTHR32419:SF6">
    <property type="entry name" value="GLUTATHIONE S-TRANSFERASE OMEGA-LIKE 1-RELATED"/>
    <property type="match status" value="1"/>
</dbReference>
<dbReference type="InterPro" id="IPR004045">
    <property type="entry name" value="Glutathione_S-Trfase_N"/>
</dbReference>
<dbReference type="PROSITE" id="PS50405">
    <property type="entry name" value="GST_CTER"/>
    <property type="match status" value="1"/>
</dbReference>
<dbReference type="SUPFAM" id="SSF52833">
    <property type="entry name" value="Thioredoxin-like"/>
    <property type="match status" value="1"/>
</dbReference>
<dbReference type="PANTHER" id="PTHR32419">
    <property type="entry name" value="GLUTATHIONYL-HYDROQUINONE REDUCTASE"/>
    <property type="match status" value="1"/>
</dbReference>
<dbReference type="InterPro" id="IPR036249">
    <property type="entry name" value="Thioredoxin-like_sf"/>
</dbReference>
<evidence type="ECO:0000256" key="1">
    <source>
        <dbReference type="PIRSR" id="PIRSR015753-1"/>
    </source>
</evidence>
<name>A0A3S0RWQ1_9GAMM</name>
<feature type="active site" description="Nucleophile" evidence="1">
    <location>
        <position position="43"/>
    </location>
</feature>
<evidence type="ECO:0000313" key="5">
    <source>
        <dbReference type="EMBL" id="RTR37998.1"/>
    </source>
</evidence>
<feature type="binding site" evidence="2">
    <location>
        <begin position="124"/>
        <end position="125"/>
    </location>
    <ligand>
        <name>glutathione</name>
        <dbReference type="ChEBI" id="CHEBI:57925"/>
    </ligand>
</feature>
<dbReference type="SFLD" id="SFLDG01206">
    <property type="entry name" value="Xi.1"/>
    <property type="match status" value="1"/>
</dbReference>
<dbReference type="Pfam" id="PF13410">
    <property type="entry name" value="GST_C_2"/>
    <property type="match status" value="1"/>
</dbReference>
<feature type="site" description="Lowers pKa of active site Cys" evidence="3">
    <location>
        <position position="272"/>
    </location>
</feature>
<dbReference type="PIRSF" id="PIRSF015753">
    <property type="entry name" value="GST"/>
    <property type="match status" value="1"/>
</dbReference>
<dbReference type="Gene3D" id="3.40.30.10">
    <property type="entry name" value="Glutaredoxin"/>
    <property type="match status" value="1"/>
</dbReference>
<comment type="caution">
    <text evidence="5">The sequence shown here is derived from an EMBL/GenBank/DDBJ whole genome shotgun (WGS) entry which is preliminary data.</text>
</comment>
<dbReference type="GO" id="GO:0005737">
    <property type="term" value="C:cytoplasm"/>
    <property type="evidence" value="ECO:0007669"/>
    <property type="project" value="TreeGrafter"/>
</dbReference>
<feature type="binding site" evidence="2">
    <location>
        <position position="76"/>
    </location>
    <ligand>
        <name>glutathione</name>
        <dbReference type="ChEBI" id="CHEBI:57925"/>
    </ligand>
</feature>
<dbReference type="Pfam" id="PF13409">
    <property type="entry name" value="GST_N_2"/>
    <property type="match status" value="1"/>
</dbReference>
<dbReference type="AlphaFoldDB" id="A0A3S0RWQ1"/>
<evidence type="ECO:0000256" key="2">
    <source>
        <dbReference type="PIRSR" id="PIRSR015753-2"/>
    </source>
</evidence>
<feature type="domain" description="GST C-terminal" evidence="4">
    <location>
        <begin position="148"/>
        <end position="272"/>
    </location>
</feature>
<dbReference type="SFLD" id="SFLDG01148">
    <property type="entry name" value="Xi_(cytGST)"/>
    <property type="match status" value="1"/>
</dbReference>
<proteinExistence type="predicted"/>
<dbReference type="Gene3D" id="1.20.1050.10">
    <property type="match status" value="1"/>
</dbReference>
<dbReference type="CDD" id="cd03190">
    <property type="entry name" value="GST_C_Omega_like"/>
    <property type="match status" value="1"/>
</dbReference>
<dbReference type="InterPro" id="IPR040079">
    <property type="entry name" value="Glutathione_S-Trfase"/>
</dbReference>
<dbReference type="InterPro" id="IPR047047">
    <property type="entry name" value="GST_Omega-like_C"/>
</dbReference>
<accession>A0A3S0RWQ1</accession>
<dbReference type="SFLD" id="SFLDS00019">
    <property type="entry name" value="Glutathione_Transferase_(cytos"/>
    <property type="match status" value="1"/>
</dbReference>
<dbReference type="InterPro" id="IPR010987">
    <property type="entry name" value="Glutathione-S-Trfase_C-like"/>
</dbReference>
<dbReference type="InterPro" id="IPR036282">
    <property type="entry name" value="Glutathione-S-Trfase_C_sf"/>
</dbReference>
<evidence type="ECO:0000256" key="3">
    <source>
        <dbReference type="PIRSR" id="PIRSR015753-3"/>
    </source>
</evidence>
<dbReference type="OrthoDB" id="9769158at2"/>
<protein>
    <submittedName>
        <fullName evidence="5">Glutathione-dependent reductase</fullName>
    </submittedName>
</protein>
<gene>
    <name evidence="5" type="ORF">EKG38_15650</name>
</gene>
<sequence>MTYMKKGCWLPEGDTEGLVFVDTFNDFGEIEPHRYHLYVSLACPFAHRALLVHSLLGLEEVISVSSVSPKRFDNGWAFDEEFSDPLFNATHLQSIYTMAKPDFTGRITVPVLWDKKRQTIASNDSAGIAHWLAQQWQCFAKNKIDLLPEVNEPSVSVLSDWINEKVNLGVYGAGFATEQAGYERAFESVFDALDLLELRLSNRIFLHGDSLTMSDIRLIPSLLRFDSVYYFHFKLNKKRIQDYHYLWRYCRAAMDIEAIAKTVYLEHIKAHYFYTHDHLNPSRIIPVGPDIDWRLS</sequence>
<evidence type="ECO:0000259" key="4">
    <source>
        <dbReference type="PROSITE" id="PS50405"/>
    </source>
</evidence>